<feature type="domain" description="RDD" evidence="7">
    <location>
        <begin position="35"/>
        <end position="148"/>
    </location>
</feature>
<dbReference type="InterPro" id="IPR051791">
    <property type="entry name" value="Pra-immunoreactive"/>
</dbReference>
<name>A0A6J6C3R8_9ZZZZ</name>
<sequence>MDRSDLGSWLDGPSFGEGTPGERLGLPLQGAGSVARIGARAVALLIDWLLGVTVVTVVSTGTLGFGADQSVATRSGWTCLIVFFVAVSSFTWLTGASVGQRLLRVQVVRLSGQPLGLLRTLLRTALLCLVIPAVIYDRDGRGLHDKAVGTVAVRSR</sequence>
<dbReference type="InterPro" id="IPR016795">
    <property type="entry name" value="UCP021697"/>
</dbReference>
<keyword evidence="2" id="KW-1003">Cell membrane</keyword>
<evidence type="ECO:0000256" key="5">
    <source>
        <dbReference type="ARBA" id="ARBA00023136"/>
    </source>
</evidence>
<organism evidence="8">
    <name type="scientific">freshwater metagenome</name>
    <dbReference type="NCBI Taxonomy" id="449393"/>
    <lineage>
        <taxon>unclassified sequences</taxon>
        <taxon>metagenomes</taxon>
        <taxon>ecological metagenomes</taxon>
    </lineage>
</organism>
<feature type="transmembrane region" description="Helical" evidence="6">
    <location>
        <begin position="77"/>
        <end position="96"/>
    </location>
</feature>
<keyword evidence="3 6" id="KW-0812">Transmembrane</keyword>
<reference evidence="8" key="1">
    <citation type="submission" date="2020-05" db="EMBL/GenBank/DDBJ databases">
        <authorList>
            <person name="Chiriac C."/>
            <person name="Salcher M."/>
            <person name="Ghai R."/>
            <person name="Kavagutti S V."/>
        </authorList>
    </citation>
    <scope>NUCLEOTIDE SEQUENCE</scope>
</reference>
<comment type="subcellular location">
    <subcellularLocation>
        <location evidence="1">Cell membrane</location>
        <topology evidence="1">Multi-pass membrane protein</topology>
    </subcellularLocation>
</comment>
<evidence type="ECO:0000259" key="7">
    <source>
        <dbReference type="Pfam" id="PF06271"/>
    </source>
</evidence>
<dbReference type="PIRSF" id="PIRSF021697">
    <property type="entry name" value="UCP021697"/>
    <property type="match status" value="1"/>
</dbReference>
<keyword evidence="5 6" id="KW-0472">Membrane</keyword>
<evidence type="ECO:0000313" key="8">
    <source>
        <dbReference type="EMBL" id="CAB4545991.1"/>
    </source>
</evidence>
<proteinExistence type="predicted"/>
<gene>
    <name evidence="8" type="ORF">UFOPK1446_00710</name>
</gene>
<dbReference type="PANTHER" id="PTHR36115">
    <property type="entry name" value="PROLINE-RICH ANTIGEN HOMOLOG-RELATED"/>
    <property type="match status" value="1"/>
</dbReference>
<dbReference type="Pfam" id="PF06271">
    <property type="entry name" value="RDD"/>
    <property type="match status" value="1"/>
</dbReference>
<dbReference type="PANTHER" id="PTHR36115:SF6">
    <property type="entry name" value="PROLINE-RICH ANTIGEN HOMOLOG"/>
    <property type="match status" value="1"/>
</dbReference>
<protein>
    <submittedName>
        <fullName evidence="8">Unannotated protein</fullName>
    </submittedName>
</protein>
<evidence type="ECO:0000256" key="6">
    <source>
        <dbReference type="SAM" id="Phobius"/>
    </source>
</evidence>
<feature type="transmembrane region" description="Helical" evidence="6">
    <location>
        <begin position="41"/>
        <end position="65"/>
    </location>
</feature>
<evidence type="ECO:0000256" key="3">
    <source>
        <dbReference type="ARBA" id="ARBA00022692"/>
    </source>
</evidence>
<dbReference type="GO" id="GO:0005886">
    <property type="term" value="C:plasma membrane"/>
    <property type="evidence" value="ECO:0007669"/>
    <property type="project" value="UniProtKB-SubCell"/>
</dbReference>
<keyword evidence="4 6" id="KW-1133">Transmembrane helix</keyword>
<dbReference type="InterPro" id="IPR010432">
    <property type="entry name" value="RDD"/>
</dbReference>
<accession>A0A6J6C3R8</accession>
<evidence type="ECO:0000256" key="4">
    <source>
        <dbReference type="ARBA" id="ARBA00022989"/>
    </source>
</evidence>
<evidence type="ECO:0000256" key="2">
    <source>
        <dbReference type="ARBA" id="ARBA00022475"/>
    </source>
</evidence>
<evidence type="ECO:0000256" key="1">
    <source>
        <dbReference type="ARBA" id="ARBA00004651"/>
    </source>
</evidence>
<dbReference type="AlphaFoldDB" id="A0A6J6C3R8"/>
<dbReference type="EMBL" id="CAEZSO010000132">
    <property type="protein sequence ID" value="CAB4545991.1"/>
    <property type="molecule type" value="Genomic_DNA"/>
</dbReference>